<accession>A0A853HXC4</accession>
<dbReference type="GO" id="GO:0000155">
    <property type="term" value="F:phosphorelay sensor kinase activity"/>
    <property type="evidence" value="ECO:0007669"/>
    <property type="project" value="InterPro"/>
</dbReference>
<evidence type="ECO:0000256" key="1">
    <source>
        <dbReference type="SAM" id="Phobius"/>
    </source>
</evidence>
<comment type="caution">
    <text evidence="3">The sequence shown here is derived from an EMBL/GenBank/DDBJ whole genome shotgun (WGS) entry which is preliminary data.</text>
</comment>
<evidence type="ECO:0000313" key="3">
    <source>
        <dbReference type="EMBL" id="NYZ66400.1"/>
    </source>
</evidence>
<keyword evidence="3" id="KW-0418">Kinase</keyword>
<dbReference type="GO" id="GO:0016020">
    <property type="term" value="C:membrane"/>
    <property type="evidence" value="ECO:0007669"/>
    <property type="project" value="InterPro"/>
</dbReference>
<feature type="transmembrane region" description="Helical" evidence="1">
    <location>
        <begin position="28"/>
        <end position="49"/>
    </location>
</feature>
<keyword evidence="1" id="KW-0812">Transmembrane</keyword>
<dbReference type="Gene3D" id="3.30.565.10">
    <property type="entry name" value="Histidine kinase-like ATPase, C-terminal domain"/>
    <property type="match status" value="1"/>
</dbReference>
<dbReference type="InterPro" id="IPR050640">
    <property type="entry name" value="Bact_2-comp_sensor_kinase"/>
</dbReference>
<evidence type="ECO:0000259" key="2">
    <source>
        <dbReference type="Pfam" id="PF06580"/>
    </source>
</evidence>
<keyword evidence="4" id="KW-1185">Reference proteome</keyword>
<dbReference type="EMBL" id="JACCKB010000013">
    <property type="protein sequence ID" value="NYZ66400.1"/>
    <property type="molecule type" value="Genomic_DNA"/>
</dbReference>
<feature type="transmembrane region" description="Helical" evidence="1">
    <location>
        <begin position="61"/>
        <end position="85"/>
    </location>
</feature>
<reference evidence="3 4" key="1">
    <citation type="submission" date="2020-07" db="EMBL/GenBank/DDBJ databases">
        <title>Endozoicomonas sp. nov., isolated from sediment.</title>
        <authorList>
            <person name="Gu T."/>
        </authorList>
    </citation>
    <scope>NUCLEOTIDE SEQUENCE [LARGE SCALE GENOMIC DNA]</scope>
    <source>
        <strain evidence="3 4">SM1973</strain>
    </source>
</reference>
<dbReference type="Proteomes" id="UP000569732">
    <property type="component" value="Unassembled WGS sequence"/>
</dbReference>
<proteinExistence type="predicted"/>
<keyword evidence="1" id="KW-0472">Membrane</keyword>
<feature type="domain" description="Signal transduction histidine kinase internal region" evidence="2">
    <location>
        <begin position="136"/>
        <end position="213"/>
    </location>
</feature>
<dbReference type="AlphaFoldDB" id="A0A853HXC4"/>
<organism evidence="3 4">
    <name type="scientific">Spartinivicinus marinus</name>
    <dbReference type="NCBI Taxonomy" id="2994442"/>
    <lineage>
        <taxon>Bacteria</taxon>
        <taxon>Pseudomonadati</taxon>
        <taxon>Pseudomonadota</taxon>
        <taxon>Gammaproteobacteria</taxon>
        <taxon>Oceanospirillales</taxon>
        <taxon>Zooshikellaceae</taxon>
        <taxon>Spartinivicinus</taxon>
    </lineage>
</organism>
<dbReference type="Pfam" id="PF06580">
    <property type="entry name" value="His_kinase"/>
    <property type="match status" value="1"/>
</dbReference>
<keyword evidence="3" id="KW-0808">Transferase</keyword>
<evidence type="ECO:0000313" key="4">
    <source>
        <dbReference type="Proteomes" id="UP000569732"/>
    </source>
</evidence>
<sequence length="331" mass="37184">MLVVLAELFVLILVLALPSSMGFDWNHLALTSFFVQWVVLVSAGCLCWIRPLILGAPLGYALAACYSIVLLVTLVFSLAAEWVIYPFDWNQFWPQLDTWHVSKNLLVALIITSLLLRYFYVQQQLRKQEQAELRSRLQALQARIHPHFLFNSMNSIASLIQISPEKAEQAVEDLAALLRACLDEVAAKVTLADELEICKQYLRIEKHRLGERLQVKWNLEGVPDSLPIPPLTLQPLLENAVYHGIQPLAEGGTISIEGHYDNQQLTISIHNPVDAAYIAKPKSGNQMAIQNIEARLQALYGKQASLSVQQQEKVFVTQLSYPCSTSDQADI</sequence>
<feature type="transmembrane region" description="Helical" evidence="1">
    <location>
        <begin position="105"/>
        <end position="121"/>
    </location>
</feature>
<name>A0A853HXC4_9GAMM</name>
<dbReference type="PANTHER" id="PTHR34220">
    <property type="entry name" value="SENSOR HISTIDINE KINASE YPDA"/>
    <property type="match status" value="1"/>
</dbReference>
<dbReference type="InterPro" id="IPR036890">
    <property type="entry name" value="HATPase_C_sf"/>
</dbReference>
<keyword evidence="1" id="KW-1133">Transmembrane helix</keyword>
<protein>
    <submittedName>
        <fullName evidence="3">Histidine kinase</fullName>
    </submittedName>
</protein>
<dbReference type="InterPro" id="IPR010559">
    <property type="entry name" value="Sig_transdc_His_kin_internal"/>
</dbReference>
<dbReference type="PANTHER" id="PTHR34220:SF7">
    <property type="entry name" value="SENSOR HISTIDINE KINASE YPDA"/>
    <property type="match status" value="1"/>
</dbReference>
<dbReference type="SUPFAM" id="SSF55874">
    <property type="entry name" value="ATPase domain of HSP90 chaperone/DNA topoisomerase II/histidine kinase"/>
    <property type="match status" value="1"/>
</dbReference>
<gene>
    <name evidence="3" type="ORF">H0A36_10290</name>
</gene>